<dbReference type="OrthoDB" id="202545at2759"/>
<reference evidence="4" key="1">
    <citation type="submission" date="2010-07" db="EMBL/GenBank/DDBJ databases">
        <title>The genome sequence of Gaeumannomyces graminis var. tritici strain R3-111a-1.</title>
        <authorList>
            <consortium name="The Broad Institute Genome Sequencing Platform"/>
            <person name="Ma L.-J."/>
            <person name="Dead R."/>
            <person name="Young S."/>
            <person name="Zeng Q."/>
            <person name="Koehrsen M."/>
            <person name="Alvarado L."/>
            <person name="Berlin A."/>
            <person name="Chapman S.B."/>
            <person name="Chen Z."/>
            <person name="Freedman E."/>
            <person name="Gellesch M."/>
            <person name="Goldberg J."/>
            <person name="Griggs A."/>
            <person name="Gujja S."/>
            <person name="Heilman E.R."/>
            <person name="Heiman D."/>
            <person name="Hepburn T."/>
            <person name="Howarth C."/>
            <person name="Jen D."/>
            <person name="Larson L."/>
            <person name="Mehta T."/>
            <person name="Neiman D."/>
            <person name="Pearson M."/>
            <person name="Roberts A."/>
            <person name="Saif S."/>
            <person name="Shea T."/>
            <person name="Shenoy N."/>
            <person name="Sisk P."/>
            <person name="Stolte C."/>
            <person name="Sykes S."/>
            <person name="Walk T."/>
            <person name="White J."/>
            <person name="Yandava C."/>
            <person name="Haas B."/>
            <person name="Nusbaum C."/>
            <person name="Birren B."/>
        </authorList>
    </citation>
    <scope>NUCLEOTIDE SEQUENCE [LARGE SCALE GENOMIC DNA]</scope>
    <source>
        <strain evidence="4">R3-111a-1</strain>
    </source>
</reference>
<dbReference type="EMBL" id="GL385401">
    <property type="protein sequence ID" value="EJT70792.1"/>
    <property type="molecule type" value="Genomic_DNA"/>
</dbReference>
<feature type="region of interest" description="Disordered" evidence="1">
    <location>
        <begin position="241"/>
        <end position="268"/>
    </location>
</feature>
<evidence type="ECO:0000313" key="2">
    <source>
        <dbReference type="EMBL" id="EJT70792.1"/>
    </source>
</evidence>
<dbReference type="GeneID" id="20352273"/>
<dbReference type="PANTHER" id="PTHR42044">
    <property type="entry name" value="DUF676 DOMAIN-CONTAINING PROTEIN-RELATED"/>
    <property type="match status" value="1"/>
</dbReference>
<reference evidence="3" key="5">
    <citation type="submission" date="2018-04" db="UniProtKB">
        <authorList>
            <consortium name="EnsemblFungi"/>
        </authorList>
    </citation>
    <scope>IDENTIFICATION</scope>
    <source>
        <strain evidence="3">R3-111a-1</strain>
    </source>
</reference>
<evidence type="ECO:0000313" key="3">
    <source>
        <dbReference type="EnsemblFungi" id="EJT70792"/>
    </source>
</evidence>
<dbReference type="SUPFAM" id="SSF53474">
    <property type="entry name" value="alpha/beta-Hydrolases"/>
    <property type="match status" value="1"/>
</dbReference>
<proteinExistence type="predicted"/>
<accession>J3PE92</accession>
<dbReference type="HOGENOM" id="CLU_028622_1_0_1"/>
<dbReference type="Gene3D" id="3.40.50.1820">
    <property type="entry name" value="alpha/beta hydrolase"/>
    <property type="match status" value="1"/>
</dbReference>
<dbReference type="RefSeq" id="XP_009227970.1">
    <property type="nucleotide sequence ID" value="XM_009229706.1"/>
</dbReference>
<evidence type="ECO:0000313" key="4">
    <source>
        <dbReference type="Proteomes" id="UP000006039"/>
    </source>
</evidence>
<reference evidence="2" key="2">
    <citation type="submission" date="2010-07" db="EMBL/GenBank/DDBJ databases">
        <authorList>
            <consortium name="The Broad Institute Genome Sequencing Platform"/>
            <consortium name="Broad Institute Genome Sequencing Center for Infectious Disease"/>
            <person name="Ma L.-J."/>
            <person name="Dead R."/>
            <person name="Young S."/>
            <person name="Zeng Q."/>
            <person name="Koehrsen M."/>
            <person name="Alvarado L."/>
            <person name="Berlin A."/>
            <person name="Chapman S.B."/>
            <person name="Chen Z."/>
            <person name="Freedman E."/>
            <person name="Gellesch M."/>
            <person name="Goldberg J."/>
            <person name="Griggs A."/>
            <person name="Gujja S."/>
            <person name="Heilman E.R."/>
            <person name="Heiman D."/>
            <person name="Hepburn T."/>
            <person name="Howarth C."/>
            <person name="Jen D."/>
            <person name="Larson L."/>
            <person name="Mehta T."/>
            <person name="Neiman D."/>
            <person name="Pearson M."/>
            <person name="Roberts A."/>
            <person name="Saif S."/>
            <person name="Shea T."/>
            <person name="Shenoy N."/>
            <person name="Sisk P."/>
            <person name="Stolte C."/>
            <person name="Sykes S."/>
            <person name="Walk T."/>
            <person name="White J."/>
            <person name="Yandava C."/>
            <person name="Haas B."/>
            <person name="Nusbaum C."/>
            <person name="Birren B."/>
        </authorList>
    </citation>
    <scope>NUCLEOTIDE SEQUENCE</scope>
    <source>
        <strain evidence="2">R3-111a-1</strain>
    </source>
</reference>
<dbReference type="STRING" id="644352.J3PE92"/>
<sequence>MFNPIRNLARGATSIFRAPKIIDRGLSTADRVVLDPNGTLRKFRDGARATTARASSLLLGYAVGVFAAAADWAGVDVIVKVAHRPLDAVRASLGGAAVTVKVARRSLDAVGESLVGAAVIVTAIYSNCTNKDTLHFILHKLPELLRFLYDLVRPGTVIPGFLAAGDGGVIEEETMDGSLFPGAYNPYDELDLGQDKNRRAVVYQLLRVALSLVAILEAGRAHPTPKELPGLRMNTRLGSDFEEDGMPPSPTYDSRLAEMGGGGGGSATTSDERWLFVNGIANERVWFQGSCDKIRDTFQRDVRGVYNRSDGFLWDLIECAGERSAAAAGRCHNELIQRTKSSTSAQKELKAELERALWPPADDPPAKVVMIAHSQGCLLLRLVLQTLVLECGYTRRADMRQRLRVFTFGNPCVDWRVAVDGGTGRSLSEYAWVTEHFAHTADFVARLGVVGHQPGYDKDSVFYSKEGKGHLFGAHYPLGMGSYHNGKNSVLLKAVSGDPIA</sequence>
<organism evidence="2">
    <name type="scientific">Gaeumannomyces tritici (strain R3-111a-1)</name>
    <name type="common">Wheat and barley take-all root rot fungus</name>
    <name type="synonym">Gaeumannomyces graminis var. tritici</name>
    <dbReference type="NCBI Taxonomy" id="644352"/>
    <lineage>
        <taxon>Eukaryota</taxon>
        <taxon>Fungi</taxon>
        <taxon>Dikarya</taxon>
        <taxon>Ascomycota</taxon>
        <taxon>Pezizomycotina</taxon>
        <taxon>Sordariomycetes</taxon>
        <taxon>Sordariomycetidae</taxon>
        <taxon>Magnaporthales</taxon>
        <taxon>Magnaporthaceae</taxon>
        <taxon>Gaeumannomyces</taxon>
    </lineage>
</organism>
<dbReference type="AlphaFoldDB" id="J3PE92"/>
<dbReference type="InterPro" id="IPR029058">
    <property type="entry name" value="AB_hydrolase_fold"/>
</dbReference>
<gene>
    <name evidence="3" type="primary">20352273</name>
    <name evidence="2" type="ORF">GGTG_11815</name>
</gene>
<reference evidence="2" key="3">
    <citation type="submission" date="2010-09" db="EMBL/GenBank/DDBJ databases">
        <title>Annotation of Gaeumannomyces graminis var. tritici R3-111a-1.</title>
        <authorList>
            <consortium name="The Broad Institute Genome Sequencing Platform"/>
            <person name="Ma L.-J."/>
            <person name="Dead R."/>
            <person name="Young S.K."/>
            <person name="Zeng Q."/>
            <person name="Gargeya S."/>
            <person name="Fitzgerald M."/>
            <person name="Haas B."/>
            <person name="Abouelleil A."/>
            <person name="Alvarado L."/>
            <person name="Arachchi H.M."/>
            <person name="Berlin A."/>
            <person name="Brown A."/>
            <person name="Chapman S.B."/>
            <person name="Chen Z."/>
            <person name="Dunbar C."/>
            <person name="Freedman E."/>
            <person name="Gearin G."/>
            <person name="Gellesch M."/>
            <person name="Goldberg J."/>
            <person name="Griggs A."/>
            <person name="Gujja S."/>
            <person name="Heiman D."/>
            <person name="Howarth C."/>
            <person name="Larson L."/>
            <person name="Lui A."/>
            <person name="MacDonald P.J.P."/>
            <person name="Mehta T."/>
            <person name="Montmayeur A."/>
            <person name="Murphy C."/>
            <person name="Neiman D."/>
            <person name="Pearson M."/>
            <person name="Priest M."/>
            <person name="Roberts A."/>
            <person name="Saif S."/>
            <person name="Shea T."/>
            <person name="Shenoy N."/>
            <person name="Sisk P."/>
            <person name="Stolte C."/>
            <person name="Sykes S."/>
            <person name="Yandava C."/>
            <person name="Wortman J."/>
            <person name="Nusbaum C."/>
            <person name="Birren B."/>
        </authorList>
    </citation>
    <scope>NUCLEOTIDE SEQUENCE</scope>
    <source>
        <strain evidence="2">R3-111a-1</strain>
    </source>
</reference>
<keyword evidence="4" id="KW-1185">Reference proteome</keyword>
<dbReference type="EnsemblFungi" id="EJT70792">
    <property type="protein sequence ID" value="EJT70792"/>
    <property type="gene ID" value="GGTG_11815"/>
</dbReference>
<evidence type="ECO:0000256" key="1">
    <source>
        <dbReference type="SAM" id="MobiDB-lite"/>
    </source>
</evidence>
<dbReference type="eggNOG" id="ENOG502QS99">
    <property type="taxonomic scope" value="Eukaryota"/>
</dbReference>
<evidence type="ECO:0008006" key="5">
    <source>
        <dbReference type="Google" id="ProtNLM"/>
    </source>
</evidence>
<name>J3PE92_GAET3</name>
<protein>
    <recommendedName>
        <fullName evidence="5">DUF676 domain-containing protein</fullName>
    </recommendedName>
</protein>
<dbReference type="PANTHER" id="PTHR42044:SF2">
    <property type="entry name" value="DUF676 DOMAIN-CONTAINING PROTEIN"/>
    <property type="match status" value="1"/>
</dbReference>
<dbReference type="Proteomes" id="UP000006039">
    <property type="component" value="Unassembled WGS sequence"/>
</dbReference>
<reference evidence="3" key="4">
    <citation type="journal article" date="2015" name="G3 (Bethesda)">
        <title>Genome sequences of three phytopathogenic species of the Magnaporthaceae family of fungi.</title>
        <authorList>
            <person name="Okagaki L.H."/>
            <person name="Nunes C.C."/>
            <person name="Sailsbery J."/>
            <person name="Clay B."/>
            <person name="Brown D."/>
            <person name="John T."/>
            <person name="Oh Y."/>
            <person name="Young N."/>
            <person name="Fitzgerald M."/>
            <person name="Haas B.J."/>
            <person name="Zeng Q."/>
            <person name="Young S."/>
            <person name="Adiconis X."/>
            <person name="Fan L."/>
            <person name="Levin J.Z."/>
            <person name="Mitchell T.K."/>
            <person name="Okubara P.A."/>
            <person name="Farman M.L."/>
            <person name="Kohn L.M."/>
            <person name="Birren B."/>
            <person name="Ma L.-J."/>
            <person name="Dean R.A."/>
        </authorList>
    </citation>
    <scope>NUCLEOTIDE SEQUENCE</scope>
    <source>
        <strain evidence="3">R3-111a-1</strain>
    </source>
</reference>
<dbReference type="VEuPathDB" id="FungiDB:GGTG_11815"/>